<sequence>MFEIGDLSMAEYLLITPDDPGTPRALAGIAQGLANQCPSYHSATVLHGMSATRKAVESALPHYAVVVYFGHGKPDALETRGQALIDIANDGYIQGVLIAIACHAADGLGASRFGGSSSRAFLGFNTYLIHPCRNSSRANDAYEQALGGLFFGATVQEVAESLRANLLQAAQDYKTNRGVYKLSRGDAIAIFGGLRSNVLALVCHGNVARTLKATSGATGKPREALAALRLTMDHEIFQLSGHEMGDVSDMVGRLSSQGIIRGNLAGALVEYLQTTNELLHAPHQEFEKTAQALSAGATLSARLHRIFLVERLVDEMRGHAIWHLHPKESRNRYLHWAAIASEAPIFEYSYEILAEAANRINESGGPDRIELPTMREFIEILTFRLGELQRLRARELRSLRGNRVDPVDDHWRWPDEWNIPWNGPIGVASLWGIQDQIFLTSRSIDRYRQELTTL</sequence>
<accession>A0ABX7RMH5</accession>
<evidence type="ECO:0000313" key="2">
    <source>
        <dbReference type="Proteomes" id="UP000671836"/>
    </source>
</evidence>
<proteinExistence type="predicted"/>
<gene>
    <name evidence="1" type="ORF">J3S04_31975</name>
</gene>
<dbReference type="EMBL" id="CP071595">
    <property type="protein sequence ID" value="QSY49470.1"/>
    <property type="molecule type" value="Genomic_DNA"/>
</dbReference>
<dbReference type="Proteomes" id="UP000671836">
    <property type="component" value="Chromosome"/>
</dbReference>
<reference evidence="1 2" key="1">
    <citation type="submission" date="2021-03" db="EMBL/GenBank/DDBJ databases">
        <title>Streptomyces strains.</title>
        <authorList>
            <person name="Lund M.B."/>
            <person name="Toerring T."/>
        </authorList>
    </citation>
    <scope>NUCLEOTIDE SEQUENCE [LARGE SCALE GENOMIC DNA]</scope>
    <source>
        <strain evidence="1 2">KCC S-1010</strain>
    </source>
</reference>
<dbReference type="RefSeq" id="WP_143587687.1">
    <property type="nucleotide sequence ID" value="NZ_CP071595.1"/>
</dbReference>
<organism evidence="1 2">
    <name type="scientific">Streptomyces griseocarneus</name>
    <dbReference type="NCBI Taxonomy" id="51201"/>
    <lineage>
        <taxon>Bacteria</taxon>
        <taxon>Bacillati</taxon>
        <taxon>Actinomycetota</taxon>
        <taxon>Actinomycetes</taxon>
        <taxon>Kitasatosporales</taxon>
        <taxon>Streptomycetaceae</taxon>
        <taxon>Streptomyces</taxon>
    </lineage>
</organism>
<evidence type="ECO:0008006" key="3">
    <source>
        <dbReference type="Google" id="ProtNLM"/>
    </source>
</evidence>
<name>A0ABX7RMH5_9ACTN</name>
<protein>
    <recommendedName>
        <fullName evidence="3">Peptidase C14 caspase catalytic subunit p20</fullName>
    </recommendedName>
</protein>
<evidence type="ECO:0000313" key="1">
    <source>
        <dbReference type="EMBL" id="QSY49470.1"/>
    </source>
</evidence>
<keyword evidence="2" id="KW-1185">Reference proteome</keyword>